<proteinExistence type="predicted"/>
<organism evidence="1 2">
    <name type="scientific">Candidatus Nealsonbacteria bacterium CG08_land_8_20_14_0_20_38_20</name>
    <dbReference type="NCBI Taxonomy" id="1974705"/>
    <lineage>
        <taxon>Bacteria</taxon>
        <taxon>Candidatus Nealsoniibacteriota</taxon>
    </lineage>
</organism>
<evidence type="ECO:0000313" key="2">
    <source>
        <dbReference type="Proteomes" id="UP000230088"/>
    </source>
</evidence>
<dbReference type="EMBL" id="PEYD01000049">
    <property type="protein sequence ID" value="PIS39311.1"/>
    <property type="molecule type" value="Genomic_DNA"/>
</dbReference>
<reference evidence="2" key="1">
    <citation type="submission" date="2017-09" db="EMBL/GenBank/DDBJ databases">
        <title>Depth-based differentiation of microbial function through sediment-hosted aquifers and enrichment of novel symbionts in the deep terrestrial subsurface.</title>
        <authorList>
            <person name="Probst A.J."/>
            <person name="Ladd B."/>
            <person name="Jarett J.K."/>
            <person name="Geller-Mcgrath D.E."/>
            <person name="Sieber C.M.K."/>
            <person name="Emerson J.B."/>
            <person name="Anantharaman K."/>
            <person name="Thomas B.C."/>
            <person name="Malmstrom R."/>
            <person name="Stieglmeier M."/>
            <person name="Klingl A."/>
            <person name="Woyke T."/>
            <person name="Ryan C.M."/>
            <person name="Banfield J.F."/>
        </authorList>
    </citation>
    <scope>NUCLEOTIDE SEQUENCE [LARGE SCALE GENOMIC DNA]</scope>
</reference>
<name>A0A2H0YLE4_9BACT</name>
<dbReference type="Proteomes" id="UP000230088">
    <property type="component" value="Unassembled WGS sequence"/>
</dbReference>
<protein>
    <submittedName>
        <fullName evidence="1">Uncharacterized protein</fullName>
    </submittedName>
</protein>
<gene>
    <name evidence="1" type="ORF">COT33_02615</name>
</gene>
<sequence length="350" mass="40732">MDLSAKIKGIRYKPLLCRELEVFDYKDLEEAISCASFILKINEENQIAISRWVSAKRTRSYPYARVYDTLGFSGKKITIIPIVKDEGKKGDRDFLQWDTVSLMSLLGVYVIIAYYVDAEPSKKEKYKTSKITEQRFDIPYIKQEIKKLLSYQSDALHWNLSQIEKVGEIGKKALRFYDRISKKLKIEMHSRQSAEKRITELLKGKNEFMKLSRMLAEKAQKRERLTIQPKENLLGKKAIITIQNYLGGYYYFTSDEAEVKGNNVFLIEGKHSKNNSLPSLEDIKDGLLKMILFTNLEDVKIGSKNYNSVAVLKLTIENRINTRNLNDSQKRNLKLLYREAKQNNFKLKIL</sequence>
<accession>A0A2H0YLE4</accession>
<comment type="caution">
    <text evidence="1">The sequence shown here is derived from an EMBL/GenBank/DDBJ whole genome shotgun (WGS) entry which is preliminary data.</text>
</comment>
<evidence type="ECO:0000313" key="1">
    <source>
        <dbReference type="EMBL" id="PIS39311.1"/>
    </source>
</evidence>
<dbReference type="AlphaFoldDB" id="A0A2H0YLE4"/>